<comment type="caution">
    <text evidence="1">The sequence shown here is derived from an EMBL/GenBank/DDBJ whole genome shotgun (WGS) entry which is preliminary data.</text>
</comment>
<name>A0A8E0RRD1_9TREM</name>
<dbReference type="Proteomes" id="UP000728185">
    <property type="component" value="Unassembled WGS sequence"/>
</dbReference>
<reference evidence="1" key="1">
    <citation type="submission" date="2019-05" db="EMBL/GenBank/DDBJ databases">
        <title>Annotation for the trematode Fasciolopsis buski.</title>
        <authorList>
            <person name="Choi Y.-J."/>
        </authorList>
    </citation>
    <scope>NUCLEOTIDE SEQUENCE</scope>
    <source>
        <strain evidence="1">HT</strain>
        <tissue evidence="1">Whole worm</tissue>
    </source>
</reference>
<gene>
    <name evidence="1" type="ORF">FBUS_10807</name>
</gene>
<proteinExistence type="predicted"/>
<accession>A0A8E0RRD1</accession>
<evidence type="ECO:0000313" key="1">
    <source>
        <dbReference type="EMBL" id="KAA0188744.1"/>
    </source>
</evidence>
<organism evidence="1 2">
    <name type="scientific">Fasciolopsis buskii</name>
    <dbReference type="NCBI Taxonomy" id="27845"/>
    <lineage>
        <taxon>Eukaryota</taxon>
        <taxon>Metazoa</taxon>
        <taxon>Spiralia</taxon>
        <taxon>Lophotrochozoa</taxon>
        <taxon>Platyhelminthes</taxon>
        <taxon>Trematoda</taxon>
        <taxon>Digenea</taxon>
        <taxon>Plagiorchiida</taxon>
        <taxon>Echinostomata</taxon>
        <taxon>Echinostomatoidea</taxon>
        <taxon>Fasciolidae</taxon>
        <taxon>Fasciolopsis</taxon>
    </lineage>
</organism>
<dbReference type="EMBL" id="LUCM01008239">
    <property type="protein sequence ID" value="KAA0188744.1"/>
    <property type="molecule type" value="Genomic_DNA"/>
</dbReference>
<protein>
    <submittedName>
        <fullName evidence="1">Uncharacterized protein</fullName>
    </submittedName>
</protein>
<evidence type="ECO:0000313" key="2">
    <source>
        <dbReference type="Proteomes" id="UP000728185"/>
    </source>
</evidence>
<dbReference type="AlphaFoldDB" id="A0A8E0RRD1"/>
<keyword evidence="2" id="KW-1185">Reference proteome</keyword>
<sequence length="169" mass="18924">MLDLPYYKISRSRTQFLGSVKGILSPNSFSETVHFDDAIRDVNARSQRMLSPDVTASFSGLPVVETMDYTWDYVSTEGIRIGIQTEFCKEIKVVPFQFDVSIYRWRRDSSGIFSSATADVDDVNNPASSELDASDSRRKLFVLADRCHHSGLTIVALPAISRNSDTNLC</sequence>